<reference evidence="3 4" key="1">
    <citation type="submission" date="2021-04" db="EMBL/GenBank/DDBJ databases">
        <authorList>
            <person name="Bliznina A."/>
        </authorList>
    </citation>
    <scope>NUCLEOTIDE SEQUENCE [LARGE SCALE GENOMIC DNA]</scope>
</reference>
<feature type="compositionally biased region" description="Basic residues" evidence="1">
    <location>
        <begin position="194"/>
        <end position="204"/>
    </location>
</feature>
<evidence type="ECO:0000256" key="1">
    <source>
        <dbReference type="SAM" id="MobiDB-lite"/>
    </source>
</evidence>
<sequence length="204" mass="22906">MRLARVEGGTAGLKKLISQTMAEVSPDDIVDQALYCGRQLLGAIAPSWIEPPPTGTTDEDEIAEWVTRVNHEAVKMREGALNFLGQIEGMKSWSVEETITYLKNWSDKAKLTNVFALDHQGEAPIITVQNNGELRALGVRWNQETNNYLVERVRRPNWCYNWRVITEGRDLGETSGGFRPPNAYKRPAPSRPGYGKRGRGGPRR</sequence>
<dbReference type="Proteomes" id="UP001158576">
    <property type="component" value="Chromosome YSR"/>
</dbReference>
<feature type="region of interest" description="Disordered" evidence="1">
    <location>
        <begin position="171"/>
        <end position="204"/>
    </location>
</feature>
<evidence type="ECO:0000313" key="3">
    <source>
        <dbReference type="EMBL" id="CAG5101426.1"/>
    </source>
</evidence>
<protein>
    <submittedName>
        <fullName evidence="2">Oidioi.mRNA.OKI2018_I69.YSR.g17067.t1.cds</fullName>
    </submittedName>
    <submittedName>
        <fullName evidence="3">Oidioi.mRNA.OKI2018_I69.YSR.g17077.t1.cds</fullName>
    </submittedName>
</protein>
<dbReference type="EMBL" id="OU015570">
    <property type="protein sequence ID" value="CAG5101426.1"/>
    <property type="molecule type" value="Genomic_DNA"/>
</dbReference>
<organism evidence="3 4">
    <name type="scientific">Oikopleura dioica</name>
    <name type="common">Tunicate</name>
    <dbReference type="NCBI Taxonomy" id="34765"/>
    <lineage>
        <taxon>Eukaryota</taxon>
        <taxon>Metazoa</taxon>
        <taxon>Chordata</taxon>
        <taxon>Tunicata</taxon>
        <taxon>Appendicularia</taxon>
        <taxon>Copelata</taxon>
        <taxon>Oikopleuridae</taxon>
        <taxon>Oikopleura</taxon>
    </lineage>
</organism>
<proteinExistence type="predicted"/>
<dbReference type="EMBL" id="OU015570">
    <property type="protein sequence ID" value="CAG5101416.1"/>
    <property type="molecule type" value="Genomic_DNA"/>
</dbReference>
<gene>
    <name evidence="2" type="ORF">OKIOD_LOCUS8625</name>
    <name evidence="3" type="ORF">OKIOD_LOCUS8635</name>
</gene>
<name>A0ABN7SI48_OIKDI</name>
<evidence type="ECO:0000313" key="4">
    <source>
        <dbReference type="Proteomes" id="UP001158576"/>
    </source>
</evidence>
<accession>A0ABN7SI48</accession>
<evidence type="ECO:0000313" key="2">
    <source>
        <dbReference type="EMBL" id="CAG5101416.1"/>
    </source>
</evidence>
<keyword evidence="4" id="KW-1185">Reference proteome</keyword>